<evidence type="ECO:0000313" key="1">
    <source>
        <dbReference type="EMBL" id="TDN89646.1"/>
    </source>
</evidence>
<gene>
    <name evidence="1" type="ORF">EV677_1706</name>
</gene>
<dbReference type="Proteomes" id="UP000294737">
    <property type="component" value="Unassembled WGS sequence"/>
</dbReference>
<evidence type="ECO:0000313" key="2">
    <source>
        <dbReference type="Proteomes" id="UP000294737"/>
    </source>
</evidence>
<protein>
    <submittedName>
        <fullName evidence="1">Uncharacterized protein</fullName>
    </submittedName>
</protein>
<reference evidence="1 2" key="1">
    <citation type="submission" date="2019-03" db="EMBL/GenBank/DDBJ databases">
        <title>Genomic Encyclopedia of Type Strains, Phase IV (KMG-IV): sequencing the most valuable type-strain genomes for metagenomic binning, comparative biology and taxonomic classification.</title>
        <authorList>
            <person name="Goeker M."/>
        </authorList>
    </citation>
    <scope>NUCLEOTIDE SEQUENCE [LARGE SCALE GENOMIC DNA]</scope>
    <source>
        <strain evidence="1 2">DSM 18555</strain>
    </source>
</reference>
<comment type="caution">
    <text evidence="1">The sequence shown here is derived from an EMBL/GenBank/DDBJ whole genome shotgun (WGS) entry which is preliminary data.</text>
</comment>
<proteinExistence type="predicted"/>
<sequence length="58" mass="6308">MAINTLVDAGFSSNTARDTYKAMYGQDGPDLTKNAAHEAKAMLGKFKTAADEYPEHDQ</sequence>
<dbReference type="RefSeq" id="WP_162845884.1">
    <property type="nucleotide sequence ID" value="NZ_PTLZ01000005.1"/>
</dbReference>
<dbReference type="AlphaFoldDB" id="A0A4R6G5C3"/>
<accession>A0A4R6G5C3</accession>
<organism evidence="1 2">
    <name type="scientific">Herminiimonas fonticola</name>
    <dbReference type="NCBI Taxonomy" id="303380"/>
    <lineage>
        <taxon>Bacteria</taxon>
        <taxon>Pseudomonadati</taxon>
        <taxon>Pseudomonadota</taxon>
        <taxon>Betaproteobacteria</taxon>
        <taxon>Burkholderiales</taxon>
        <taxon>Oxalobacteraceae</taxon>
        <taxon>Herminiimonas</taxon>
    </lineage>
</organism>
<keyword evidence="2" id="KW-1185">Reference proteome</keyword>
<name>A0A4R6G5C3_9BURK</name>
<dbReference type="EMBL" id="SNWF01000005">
    <property type="protein sequence ID" value="TDN89646.1"/>
    <property type="molecule type" value="Genomic_DNA"/>
</dbReference>